<feature type="transmembrane region" description="Helical" evidence="1">
    <location>
        <begin position="65"/>
        <end position="85"/>
    </location>
</feature>
<comment type="caution">
    <text evidence="3">The sequence shown here is derived from an EMBL/GenBank/DDBJ whole genome shotgun (WGS) entry which is preliminary data.</text>
</comment>
<gene>
    <name evidence="3" type="ORF">EDC29_101153</name>
</gene>
<evidence type="ECO:0000259" key="2">
    <source>
        <dbReference type="SMART" id="SM00460"/>
    </source>
</evidence>
<feature type="transmembrane region" description="Helical" evidence="1">
    <location>
        <begin position="40"/>
        <end position="59"/>
    </location>
</feature>
<dbReference type="InterPro" id="IPR021878">
    <property type="entry name" value="TgpA_N"/>
</dbReference>
<keyword evidence="1" id="KW-0812">Transmembrane</keyword>
<dbReference type="GO" id="GO:0006508">
    <property type="term" value="P:proteolysis"/>
    <property type="evidence" value="ECO:0007669"/>
    <property type="project" value="UniProtKB-KW"/>
</dbReference>
<keyword evidence="1" id="KW-1133">Transmembrane helix</keyword>
<feature type="transmembrane region" description="Helical" evidence="1">
    <location>
        <begin position="112"/>
        <end position="129"/>
    </location>
</feature>
<evidence type="ECO:0000256" key="1">
    <source>
        <dbReference type="SAM" id="Phobius"/>
    </source>
</evidence>
<keyword evidence="3" id="KW-0645">Protease</keyword>
<name>A0A4R4AK06_MARGR</name>
<evidence type="ECO:0000313" key="3">
    <source>
        <dbReference type="EMBL" id="TCW39737.1"/>
    </source>
</evidence>
<dbReference type="EMBL" id="SMDC01000001">
    <property type="protein sequence ID" value="TCW39737.1"/>
    <property type="molecule type" value="Genomic_DNA"/>
</dbReference>
<dbReference type="PANTHER" id="PTHR42736">
    <property type="entry name" value="PROTEIN-GLUTAMINE GAMMA-GLUTAMYLTRANSFERASE"/>
    <property type="match status" value="1"/>
</dbReference>
<dbReference type="InterPro" id="IPR025403">
    <property type="entry name" value="TgpA-like_C"/>
</dbReference>
<dbReference type="Gene3D" id="3.10.620.30">
    <property type="match status" value="1"/>
</dbReference>
<dbReference type="Pfam" id="PF13559">
    <property type="entry name" value="DUF4129"/>
    <property type="match status" value="1"/>
</dbReference>
<dbReference type="Pfam" id="PF01841">
    <property type="entry name" value="Transglut_core"/>
    <property type="match status" value="1"/>
</dbReference>
<feature type="transmembrane region" description="Helical" evidence="1">
    <location>
        <begin position="554"/>
        <end position="576"/>
    </location>
</feature>
<organism evidence="3 4">
    <name type="scientific">Marichromatium gracile</name>
    <name type="common">Chromatium gracile</name>
    <dbReference type="NCBI Taxonomy" id="1048"/>
    <lineage>
        <taxon>Bacteria</taxon>
        <taxon>Pseudomonadati</taxon>
        <taxon>Pseudomonadota</taxon>
        <taxon>Gammaproteobacteria</taxon>
        <taxon>Chromatiales</taxon>
        <taxon>Chromatiaceae</taxon>
        <taxon>Marichromatium</taxon>
    </lineage>
</organism>
<proteinExistence type="predicted"/>
<dbReference type="GO" id="GO:0008233">
    <property type="term" value="F:peptidase activity"/>
    <property type="evidence" value="ECO:0007669"/>
    <property type="project" value="UniProtKB-KW"/>
</dbReference>
<dbReference type="SUPFAM" id="SSF54001">
    <property type="entry name" value="Cysteine proteinases"/>
    <property type="match status" value="1"/>
</dbReference>
<dbReference type="RefSeq" id="WP_132228170.1">
    <property type="nucleotide sequence ID" value="NZ_NRRH01000002.1"/>
</dbReference>
<dbReference type="PANTHER" id="PTHR42736:SF1">
    <property type="entry name" value="PROTEIN-GLUTAMINE GAMMA-GLUTAMYLTRANSFERASE"/>
    <property type="match status" value="1"/>
</dbReference>
<sequence length="664" mass="72972">MATERAHWPEPVPDRLQRLWLTLLVIAGALPLLPRLDWRIGAFASALFALRLLALRWHGVQPGRWLLVLLTLVGIANCLHVYGSLSGRQGGAALFLTMLALKLLELHARRDLQIAAILLGFLVVVQFLFDQSLGLALYLALVVGAMLTLLADINATTGGGRLRPALTTTTRLALQALPLTLVLFLLFPRLSAPLWDLGLDAEQARTGFSDTMEPGAVSELVVNGELAFRVRFDATPPPPDQRYWRGLVLWQTDGRRWTVGEPPRTGPASLALAAAADRLDYEVVLEPTDRRWLFALDLPVAAEGVVLAPDHLLRASRAVESALRYRVRSVLDARTPAPSAALRDYALRLPAGTITPRMRALVASWRGEGADDQTVVRRALAYFNREAFHYTLLPPPLGPNPVDTFLFETRRGFCEHYASSFATLMRLAGIPSRVVLGYLGSEPNAIGGYHMVWQSDAHAWVEVLLPGRGWVRVDPTAAVDPSRIDNQSASRLLGAGNPVRFELAQDAWLARLARGARQFADSIDAAWQQWVLDFSAEDQLGLLQRLGLGGLGEYGLAVLMVVTFSLTLGAVLLGLVRAPREPDPLVARHARFCRRLARIGLAPHPGEGPQDHGRRVIAARPDLAAPVSRFLALYLPARFGPAPDPRTVARLDALLRGFRPRRRR</sequence>
<accession>A0A4R4AK06</accession>
<dbReference type="AlphaFoldDB" id="A0A4R4AK06"/>
<dbReference type="Proteomes" id="UP000295247">
    <property type="component" value="Unassembled WGS sequence"/>
</dbReference>
<dbReference type="Pfam" id="PF11992">
    <property type="entry name" value="TgpA_N"/>
    <property type="match status" value="1"/>
</dbReference>
<dbReference type="InterPro" id="IPR052901">
    <property type="entry name" value="Bact_TGase-like"/>
</dbReference>
<reference evidence="3 4" key="1">
    <citation type="submission" date="2019-03" db="EMBL/GenBank/DDBJ databases">
        <title>Genomic Encyclopedia of Type Strains, Phase IV (KMG-IV): sequencing the most valuable type-strain genomes for metagenomic binning, comparative biology and taxonomic classification.</title>
        <authorList>
            <person name="Goeker M."/>
        </authorList>
    </citation>
    <scope>NUCLEOTIDE SEQUENCE [LARGE SCALE GENOMIC DNA]</scope>
    <source>
        <strain evidence="3 4">DSM 203</strain>
    </source>
</reference>
<dbReference type="SMART" id="SM00460">
    <property type="entry name" value="TGc"/>
    <property type="match status" value="1"/>
</dbReference>
<keyword evidence="3" id="KW-0378">Hydrolase</keyword>
<evidence type="ECO:0000313" key="4">
    <source>
        <dbReference type="Proteomes" id="UP000295247"/>
    </source>
</evidence>
<dbReference type="InterPro" id="IPR038765">
    <property type="entry name" value="Papain-like_cys_pep_sf"/>
</dbReference>
<feature type="domain" description="Transglutaminase-like" evidence="2">
    <location>
        <begin position="406"/>
        <end position="477"/>
    </location>
</feature>
<dbReference type="InterPro" id="IPR002931">
    <property type="entry name" value="Transglutaminase-like"/>
</dbReference>
<feature type="transmembrane region" description="Helical" evidence="1">
    <location>
        <begin position="135"/>
        <end position="153"/>
    </location>
</feature>
<protein>
    <submittedName>
        <fullName evidence="3">Transglutaminase-like putative cysteine protease</fullName>
    </submittedName>
</protein>
<keyword evidence="1" id="KW-0472">Membrane</keyword>